<evidence type="ECO:0000313" key="1">
    <source>
        <dbReference type="EMBL" id="JAH91303.1"/>
    </source>
</evidence>
<proteinExistence type="predicted"/>
<organism evidence="1">
    <name type="scientific">Anguilla anguilla</name>
    <name type="common">European freshwater eel</name>
    <name type="synonym">Muraena anguilla</name>
    <dbReference type="NCBI Taxonomy" id="7936"/>
    <lineage>
        <taxon>Eukaryota</taxon>
        <taxon>Metazoa</taxon>
        <taxon>Chordata</taxon>
        <taxon>Craniata</taxon>
        <taxon>Vertebrata</taxon>
        <taxon>Euteleostomi</taxon>
        <taxon>Actinopterygii</taxon>
        <taxon>Neopterygii</taxon>
        <taxon>Teleostei</taxon>
        <taxon>Anguilliformes</taxon>
        <taxon>Anguillidae</taxon>
        <taxon>Anguilla</taxon>
    </lineage>
</organism>
<protein>
    <submittedName>
        <fullName evidence="1">Uncharacterized protein</fullName>
    </submittedName>
</protein>
<name>A0A0E9WPC6_ANGAN</name>
<dbReference type="AlphaFoldDB" id="A0A0E9WPC6"/>
<reference evidence="1" key="1">
    <citation type="submission" date="2014-11" db="EMBL/GenBank/DDBJ databases">
        <authorList>
            <person name="Amaro Gonzalez C."/>
        </authorList>
    </citation>
    <scope>NUCLEOTIDE SEQUENCE</scope>
</reference>
<accession>A0A0E9WPC6</accession>
<reference evidence="1" key="2">
    <citation type="journal article" date="2015" name="Fish Shellfish Immunol.">
        <title>Early steps in the European eel (Anguilla anguilla)-Vibrio vulnificus interaction in the gills: Role of the RtxA13 toxin.</title>
        <authorList>
            <person name="Callol A."/>
            <person name="Pajuelo D."/>
            <person name="Ebbesson L."/>
            <person name="Teles M."/>
            <person name="MacKenzie S."/>
            <person name="Amaro C."/>
        </authorList>
    </citation>
    <scope>NUCLEOTIDE SEQUENCE</scope>
</reference>
<sequence>MISVIEHAFRGEKLTPTPTAPHRQRHTLVYRVTTKIKTCAFS</sequence>
<dbReference type="EMBL" id="GBXM01017274">
    <property type="protein sequence ID" value="JAH91303.1"/>
    <property type="molecule type" value="Transcribed_RNA"/>
</dbReference>